<dbReference type="Gene3D" id="3.20.20.70">
    <property type="entry name" value="Aldolase class I"/>
    <property type="match status" value="1"/>
</dbReference>
<dbReference type="InterPro" id="IPR020625">
    <property type="entry name" value="Schiff_base-form_aldolases_AS"/>
</dbReference>
<dbReference type="PANTHER" id="PTHR12128">
    <property type="entry name" value="DIHYDRODIPICOLINATE SYNTHASE"/>
    <property type="match status" value="1"/>
</dbReference>
<evidence type="ECO:0000256" key="2">
    <source>
        <dbReference type="ARBA" id="ARBA00023239"/>
    </source>
</evidence>
<evidence type="ECO:0000313" key="6">
    <source>
        <dbReference type="Proteomes" id="UP000294823"/>
    </source>
</evidence>
<dbReference type="InterPro" id="IPR002220">
    <property type="entry name" value="DapA-like"/>
</dbReference>
<dbReference type="PROSITE" id="PS00666">
    <property type="entry name" value="DHDPS_2"/>
    <property type="match status" value="1"/>
</dbReference>
<sequence>MKLEGVLVPIVTPFGADGSVDVKALRELTARFLDAGVAGIVACGTTGEYYALSESEREVVLTTVRETLGEDALAVAGINSLSTNEAVTRARQAEAMGYQALMLAPPAYVLPSQDEIVAHYEEVIAATSLPIILYNFPDRTAVNIEVETVARLSRMPQIIGIKESSGDFSRALQLIGLENEGFQVVCGCDDQAADFLFWGVRSWISGAANVFPAEQAQMIEAAKREDWVAVRDLMQGMLPAIQDMEGGDYNQKAKLGCSRHGVEVGPVRAPLRPISAADEKAFMGTLSAADRR</sequence>
<accession>A0ABY2D4P7</accession>
<evidence type="ECO:0000256" key="4">
    <source>
        <dbReference type="PIRNR" id="PIRNR001365"/>
    </source>
</evidence>
<proteinExistence type="inferred from homology"/>
<protein>
    <submittedName>
        <fullName evidence="5">Dihydrodipicolinate synthase family protein</fullName>
    </submittedName>
</protein>
<dbReference type="PIRSF" id="PIRSF001365">
    <property type="entry name" value="DHDPS"/>
    <property type="match status" value="1"/>
</dbReference>
<evidence type="ECO:0000313" key="5">
    <source>
        <dbReference type="EMBL" id="TDB01431.1"/>
    </source>
</evidence>
<reference evidence="5 6" key="1">
    <citation type="submission" date="2019-03" db="EMBL/GenBank/DDBJ databases">
        <title>Halomonas marinisediminis sp. nov., a moderately halophilic bacterium isolated from the Bohai Gulf.</title>
        <authorList>
            <person name="Ji X."/>
        </authorList>
    </citation>
    <scope>NUCLEOTIDE SEQUENCE [LARGE SCALE GENOMIC DNA]</scope>
    <source>
        <strain evidence="5 6">204</strain>
    </source>
</reference>
<keyword evidence="2 4" id="KW-0456">Lyase</keyword>
<name>A0ABY2D4P7_9GAMM</name>
<evidence type="ECO:0000256" key="3">
    <source>
        <dbReference type="ARBA" id="ARBA00023270"/>
    </source>
</evidence>
<organism evidence="5 6">
    <name type="scientific">Halomonas marinisediminis</name>
    <dbReference type="NCBI Taxonomy" id="2546095"/>
    <lineage>
        <taxon>Bacteria</taxon>
        <taxon>Pseudomonadati</taxon>
        <taxon>Pseudomonadota</taxon>
        <taxon>Gammaproteobacteria</taxon>
        <taxon>Oceanospirillales</taxon>
        <taxon>Halomonadaceae</taxon>
        <taxon>Halomonas</taxon>
    </lineage>
</organism>
<dbReference type="RefSeq" id="WP_132044451.1">
    <property type="nucleotide sequence ID" value="NZ_SLTR01000018.1"/>
</dbReference>
<dbReference type="InterPro" id="IPR013785">
    <property type="entry name" value="Aldolase_TIM"/>
</dbReference>
<keyword evidence="3" id="KW-0704">Schiff base</keyword>
<dbReference type="EMBL" id="SLTR01000018">
    <property type="protein sequence ID" value="TDB01431.1"/>
    <property type="molecule type" value="Genomic_DNA"/>
</dbReference>
<comment type="caution">
    <text evidence="5">The sequence shown here is derived from an EMBL/GenBank/DDBJ whole genome shotgun (WGS) entry which is preliminary data.</text>
</comment>
<dbReference type="Pfam" id="PF00701">
    <property type="entry name" value="DHDPS"/>
    <property type="match status" value="1"/>
</dbReference>
<dbReference type="SUPFAM" id="SSF51569">
    <property type="entry name" value="Aldolase"/>
    <property type="match status" value="1"/>
</dbReference>
<dbReference type="SMART" id="SM01130">
    <property type="entry name" value="DHDPS"/>
    <property type="match status" value="1"/>
</dbReference>
<dbReference type="PRINTS" id="PR00146">
    <property type="entry name" value="DHPICSNTHASE"/>
</dbReference>
<keyword evidence="6" id="KW-1185">Reference proteome</keyword>
<dbReference type="Proteomes" id="UP000294823">
    <property type="component" value="Unassembled WGS sequence"/>
</dbReference>
<evidence type="ECO:0000256" key="1">
    <source>
        <dbReference type="ARBA" id="ARBA00007592"/>
    </source>
</evidence>
<dbReference type="PANTHER" id="PTHR12128:SF66">
    <property type="entry name" value="4-HYDROXY-2-OXOGLUTARATE ALDOLASE, MITOCHONDRIAL"/>
    <property type="match status" value="1"/>
</dbReference>
<gene>
    <name evidence="5" type="ORF">E0702_12840</name>
</gene>
<dbReference type="CDD" id="cd00408">
    <property type="entry name" value="DHDPS-like"/>
    <property type="match status" value="1"/>
</dbReference>
<comment type="similarity">
    <text evidence="1 4">Belongs to the DapA family.</text>
</comment>